<dbReference type="NCBIfam" id="TIGR00099">
    <property type="entry name" value="Cof-subfamily"/>
    <property type="match status" value="1"/>
</dbReference>
<name>A0ABR7EYQ0_9FIRM</name>
<dbReference type="PANTHER" id="PTHR10000">
    <property type="entry name" value="PHOSPHOSERINE PHOSPHATASE"/>
    <property type="match status" value="1"/>
</dbReference>
<organism evidence="1 2">
    <name type="scientific">Eubacterium segne</name>
    <dbReference type="NCBI Taxonomy" id="2763045"/>
    <lineage>
        <taxon>Bacteria</taxon>
        <taxon>Bacillati</taxon>
        <taxon>Bacillota</taxon>
        <taxon>Clostridia</taxon>
        <taxon>Eubacteriales</taxon>
        <taxon>Eubacteriaceae</taxon>
        <taxon>Eubacterium</taxon>
    </lineage>
</organism>
<dbReference type="Pfam" id="PF08282">
    <property type="entry name" value="Hydrolase_3"/>
    <property type="match status" value="1"/>
</dbReference>
<evidence type="ECO:0000313" key="1">
    <source>
        <dbReference type="EMBL" id="MBC5666457.1"/>
    </source>
</evidence>
<protein>
    <submittedName>
        <fullName evidence="1">HAD family phosphatase</fullName>
    </submittedName>
</protein>
<dbReference type="PANTHER" id="PTHR10000:SF8">
    <property type="entry name" value="HAD SUPERFAMILY HYDROLASE-LIKE, TYPE 3"/>
    <property type="match status" value="1"/>
</dbReference>
<gene>
    <name evidence="1" type="ORF">H8S00_00380</name>
</gene>
<dbReference type="SFLD" id="SFLDS00003">
    <property type="entry name" value="Haloacid_Dehalogenase"/>
    <property type="match status" value="1"/>
</dbReference>
<dbReference type="Gene3D" id="3.30.1240.10">
    <property type="match status" value="1"/>
</dbReference>
<dbReference type="NCBIfam" id="TIGR01484">
    <property type="entry name" value="HAD-SF-IIB"/>
    <property type="match status" value="1"/>
</dbReference>
<proteinExistence type="predicted"/>
<keyword evidence="2" id="KW-1185">Reference proteome</keyword>
<dbReference type="CDD" id="cd07516">
    <property type="entry name" value="HAD_Pase"/>
    <property type="match status" value="1"/>
</dbReference>
<evidence type="ECO:0000313" key="2">
    <source>
        <dbReference type="Proteomes" id="UP000597877"/>
    </source>
</evidence>
<dbReference type="SUPFAM" id="SSF56784">
    <property type="entry name" value="HAD-like"/>
    <property type="match status" value="1"/>
</dbReference>
<accession>A0ABR7EYQ0</accession>
<dbReference type="InterPro" id="IPR023214">
    <property type="entry name" value="HAD_sf"/>
</dbReference>
<dbReference type="InterPro" id="IPR036412">
    <property type="entry name" value="HAD-like_sf"/>
</dbReference>
<dbReference type="SFLD" id="SFLDG01140">
    <property type="entry name" value="C2.B:_Phosphomannomutase_and_P"/>
    <property type="match status" value="1"/>
</dbReference>
<dbReference type="EMBL" id="JACOOZ010000001">
    <property type="protein sequence ID" value="MBC5666457.1"/>
    <property type="molecule type" value="Genomic_DNA"/>
</dbReference>
<sequence>MYKMIALDMDGTLLNSQKKISKATLEAINKAFNAGKEVVLCTGRCIPELQEYIEQIKDLRYIIGISGALVYDLKEKKEIYINKIPENQVDIIFDAIEGVDVLPHILSEKSLVQKGQMENMEYYGMGAYKSLFEKVATPVDNIAEYSIKNKVDVLKLNLYHAFQEDREKTRKKLEKENFVMVNAEKTSLEISAAGTTKGTGLAKLCDYLGIDLSEVISVGDADNDLDVLSKAGLAVAMGNANDNVKKICDVTVRDCDHNGCGEAIEKYLLSE</sequence>
<dbReference type="Proteomes" id="UP000597877">
    <property type="component" value="Unassembled WGS sequence"/>
</dbReference>
<dbReference type="Gene3D" id="3.40.50.1000">
    <property type="entry name" value="HAD superfamily/HAD-like"/>
    <property type="match status" value="1"/>
</dbReference>
<reference evidence="1 2" key="1">
    <citation type="submission" date="2020-08" db="EMBL/GenBank/DDBJ databases">
        <title>Genome public.</title>
        <authorList>
            <person name="Liu C."/>
            <person name="Sun Q."/>
        </authorList>
    </citation>
    <scope>NUCLEOTIDE SEQUENCE [LARGE SCALE GENOMIC DNA]</scope>
    <source>
        <strain evidence="1 2">BX4</strain>
    </source>
</reference>
<comment type="caution">
    <text evidence="1">The sequence shown here is derived from an EMBL/GenBank/DDBJ whole genome shotgun (WGS) entry which is preliminary data.</text>
</comment>
<dbReference type="InterPro" id="IPR000150">
    <property type="entry name" value="Cof"/>
</dbReference>
<dbReference type="RefSeq" id="WP_118589128.1">
    <property type="nucleotide sequence ID" value="NZ_JACOOZ010000001.1"/>
</dbReference>
<dbReference type="InterPro" id="IPR006379">
    <property type="entry name" value="HAD-SF_hydro_IIB"/>
</dbReference>